<dbReference type="InterPro" id="IPR024079">
    <property type="entry name" value="MetalloPept_cat_dom_sf"/>
</dbReference>
<dbReference type="CDD" id="cd08662">
    <property type="entry name" value="M13"/>
    <property type="match status" value="1"/>
</dbReference>
<dbReference type="PROSITE" id="PS51885">
    <property type="entry name" value="NEPRILYSIN"/>
    <property type="match status" value="1"/>
</dbReference>
<dbReference type="PANTHER" id="PTHR11733:SF167">
    <property type="entry name" value="FI17812P1-RELATED"/>
    <property type="match status" value="1"/>
</dbReference>
<gene>
    <name evidence="10" type="ORF">SAMN04488242_1731</name>
</gene>
<comment type="similarity">
    <text evidence="2">Belongs to the peptidase M13 family.</text>
</comment>
<sequence>MTGLDLSHRLDDVRPQDDLFRHLNGGWLATTQIDPDKTSAGAFIDLRDEAELNVRRIVEEIDNDDPDTDDGKIARLYATFMDEARIEELGAEPLRSLLARVDEIVDPTTLSRHLGWSLRHGFSSLVGMGEDADPGEPSRYIFFVGQGGLGLPDEEYYRLEQHSDTLAGYVVHVARMLRLAGFEDAEAQADAVVALESRIAAHHWDKVRNRDLRAMFNPMSYEELAASAPGIDWRAYAEGAELPADKVRELVVMQPSFMTGLAEVVAGTPIEAWRSWARWKIVTALAPYLSSAFVDENFDFYARQLSGTEELRPRWKRGLSFVEGVIGEGVGRLYVDRHFRPEAKHAMDELVSNLIEAYRRSISDLTWMTEATREEALLKLSRFRPKIGYPTKWRDYSGLRVGDSLVDNVIASNVFDFEYTLSKVLGPMDPEEWAMLPQTVNAYYHPLRNEIVFPAAILQPPFFNVDAEDAINYGAIGAVIGHEIGHGFDDKGSTTDGEGRIRDWWTPEDRDAFESRTKRLVEQFEGLSPEGVEGHVNGELTLGENIGDLGGVGIAYKAWRIAGGDPDGEPVDGLTPAQRFFLGYAQVWRSKRRPEMAKMLLSVDPHSPAEFRVNEIVRNVDAFHDAFGTRPGDALWLEPERRVSIW</sequence>
<keyword evidence="11" id="KW-1185">Reference proteome</keyword>
<keyword evidence="7" id="KW-0482">Metalloprotease</keyword>
<dbReference type="InterPro" id="IPR018497">
    <property type="entry name" value="Peptidase_M13_C"/>
</dbReference>
<evidence type="ECO:0000313" key="11">
    <source>
        <dbReference type="Proteomes" id="UP000199475"/>
    </source>
</evidence>
<evidence type="ECO:0000256" key="1">
    <source>
        <dbReference type="ARBA" id="ARBA00001947"/>
    </source>
</evidence>
<dbReference type="GO" id="GO:0016485">
    <property type="term" value="P:protein processing"/>
    <property type="evidence" value="ECO:0007669"/>
    <property type="project" value="TreeGrafter"/>
</dbReference>
<accession>A0A1G9KMS9</accession>
<comment type="cofactor">
    <cofactor evidence="1">
        <name>Zn(2+)</name>
        <dbReference type="ChEBI" id="CHEBI:29105"/>
    </cofactor>
</comment>
<protein>
    <submittedName>
        <fullName evidence="10">Putative endopeptidase</fullName>
    </submittedName>
</protein>
<proteinExistence type="inferred from homology"/>
<keyword evidence="6" id="KW-0862">Zinc</keyword>
<feature type="domain" description="Peptidase M13 C-terminal" evidence="8">
    <location>
        <begin position="441"/>
        <end position="643"/>
    </location>
</feature>
<keyword evidence="3" id="KW-0645">Protease</keyword>
<reference evidence="10 11" key="1">
    <citation type="submission" date="2016-10" db="EMBL/GenBank/DDBJ databases">
        <authorList>
            <person name="de Groot N.N."/>
        </authorList>
    </citation>
    <scope>NUCLEOTIDE SEQUENCE [LARGE SCALE GENOMIC DNA]</scope>
    <source>
        <strain evidence="10 11">CGMCC 1.9159</strain>
    </source>
</reference>
<evidence type="ECO:0000259" key="8">
    <source>
        <dbReference type="Pfam" id="PF01431"/>
    </source>
</evidence>
<name>A0A1G9KMS9_9ACTN</name>
<dbReference type="InterPro" id="IPR000718">
    <property type="entry name" value="Peptidase_M13"/>
</dbReference>
<dbReference type="GO" id="GO:0004222">
    <property type="term" value="F:metalloendopeptidase activity"/>
    <property type="evidence" value="ECO:0007669"/>
    <property type="project" value="InterPro"/>
</dbReference>
<keyword evidence="4" id="KW-0479">Metal-binding</keyword>
<dbReference type="PRINTS" id="PR00786">
    <property type="entry name" value="NEPRILYSIN"/>
</dbReference>
<dbReference type="SUPFAM" id="SSF55486">
    <property type="entry name" value="Metalloproteases ('zincins'), catalytic domain"/>
    <property type="match status" value="1"/>
</dbReference>
<dbReference type="Gene3D" id="3.40.390.10">
    <property type="entry name" value="Collagenase (Catalytic Domain)"/>
    <property type="match status" value="1"/>
</dbReference>
<keyword evidence="5" id="KW-0378">Hydrolase</keyword>
<dbReference type="PANTHER" id="PTHR11733">
    <property type="entry name" value="ZINC METALLOPROTEASE FAMILY M13 NEPRILYSIN-RELATED"/>
    <property type="match status" value="1"/>
</dbReference>
<evidence type="ECO:0000256" key="7">
    <source>
        <dbReference type="ARBA" id="ARBA00023049"/>
    </source>
</evidence>
<dbReference type="EMBL" id="FNGP01000003">
    <property type="protein sequence ID" value="SDL50959.1"/>
    <property type="molecule type" value="Genomic_DNA"/>
</dbReference>
<feature type="domain" description="Peptidase M13 N-terminal" evidence="9">
    <location>
        <begin position="15"/>
        <end position="390"/>
    </location>
</feature>
<evidence type="ECO:0000256" key="4">
    <source>
        <dbReference type="ARBA" id="ARBA00022723"/>
    </source>
</evidence>
<evidence type="ECO:0000256" key="3">
    <source>
        <dbReference type="ARBA" id="ARBA00022670"/>
    </source>
</evidence>
<dbReference type="GO" id="GO:0005886">
    <property type="term" value="C:plasma membrane"/>
    <property type="evidence" value="ECO:0007669"/>
    <property type="project" value="TreeGrafter"/>
</dbReference>
<evidence type="ECO:0000256" key="2">
    <source>
        <dbReference type="ARBA" id="ARBA00007357"/>
    </source>
</evidence>
<dbReference type="InterPro" id="IPR008753">
    <property type="entry name" value="Peptidase_M13_N"/>
</dbReference>
<dbReference type="Gene3D" id="1.10.1380.10">
    <property type="entry name" value="Neutral endopeptidase , domain2"/>
    <property type="match status" value="1"/>
</dbReference>
<evidence type="ECO:0000256" key="6">
    <source>
        <dbReference type="ARBA" id="ARBA00022833"/>
    </source>
</evidence>
<dbReference type="GO" id="GO:0046872">
    <property type="term" value="F:metal ion binding"/>
    <property type="evidence" value="ECO:0007669"/>
    <property type="project" value="UniProtKB-KW"/>
</dbReference>
<dbReference type="Pfam" id="PF01431">
    <property type="entry name" value="Peptidase_M13"/>
    <property type="match status" value="1"/>
</dbReference>
<dbReference type="InterPro" id="IPR042089">
    <property type="entry name" value="Peptidase_M13_dom_2"/>
</dbReference>
<dbReference type="RefSeq" id="WP_093251080.1">
    <property type="nucleotide sequence ID" value="NZ_FNGP01000003.1"/>
</dbReference>
<dbReference type="Proteomes" id="UP000199475">
    <property type="component" value="Unassembled WGS sequence"/>
</dbReference>
<organism evidence="10 11">
    <name type="scientific">Tessaracoccus oleiagri</name>
    <dbReference type="NCBI Taxonomy" id="686624"/>
    <lineage>
        <taxon>Bacteria</taxon>
        <taxon>Bacillati</taxon>
        <taxon>Actinomycetota</taxon>
        <taxon>Actinomycetes</taxon>
        <taxon>Propionibacteriales</taxon>
        <taxon>Propionibacteriaceae</taxon>
        <taxon>Tessaracoccus</taxon>
    </lineage>
</organism>
<evidence type="ECO:0000313" key="10">
    <source>
        <dbReference type="EMBL" id="SDL50959.1"/>
    </source>
</evidence>
<evidence type="ECO:0000259" key="9">
    <source>
        <dbReference type="Pfam" id="PF05649"/>
    </source>
</evidence>
<dbReference type="AlphaFoldDB" id="A0A1G9KMS9"/>
<dbReference type="Pfam" id="PF05649">
    <property type="entry name" value="Peptidase_M13_N"/>
    <property type="match status" value="1"/>
</dbReference>
<dbReference type="STRING" id="686624.SAMN04488242_1731"/>
<evidence type="ECO:0000256" key="5">
    <source>
        <dbReference type="ARBA" id="ARBA00022801"/>
    </source>
</evidence>
<dbReference type="OrthoDB" id="9775677at2"/>